<name>A0A5U0QUY0_SALER</name>
<comment type="caution">
    <text evidence="1">The sequence shown here is derived from an EMBL/GenBank/DDBJ whole genome shotgun (WGS) entry which is preliminary data.</text>
</comment>
<evidence type="ECO:0000313" key="1">
    <source>
        <dbReference type="EMBL" id="EBO4967374.1"/>
    </source>
</evidence>
<organism evidence="1">
    <name type="scientific">Salmonella enterica</name>
    <name type="common">Salmonella choleraesuis</name>
    <dbReference type="NCBI Taxonomy" id="28901"/>
    <lineage>
        <taxon>Bacteria</taxon>
        <taxon>Pseudomonadati</taxon>
        <taxon>Pseudomonadota</taxon>
        <taxon>Gammaproteobacteria</taxon>
        <taxon>Enterobacterales</taxon>
        <taxon>Enterobacteriaceae</taxon>
        <taxon>Salmonella</taxon>
    </lineage>
</organism>
<accession>A0A5U0QUY0</accession>
<gene>
    <name evidence="1" type="ORF">DO374_23060</name>
</gene>
<protein>
    <submittedName>
        <fullName evidence="1">Uncharacterized protein</fullName>
    </submittedName>
</protein>
<dbReference type="EMBL" id="AAGIRW010000140">
    <property type="protein sequence ID" value="EBO4967374.1"/>
    <property type="molecule type" value="Genomic_DNA"/>
</dbReference>
<sequence length="68" mass="8149">MVHFRKVYNTKKIGSHGKADTVIYRHCYMAAYYQIQKISLKGKLYNKTYGQLMVCFFWLSFGRVCHLY</sequence>
<reference evidence="1" key="1">
    <citation type="submission" date="2018-06" db="EMBL/GenBank/DDBJ databases">
        <authorList>
            <consortium name="PulseNet: The National Subtyping Network for Foodborne Disease Surveillance"/>
            <person name="Tarr C.L."/>
            <person name="Trees E."/>
            <person name="Katz L.S."/>
            <person name="Carleton-Romer H.A."/>
            <person name="Stroika S."/>
            <person name="Kucerova Z."/>
            <person name="Roache K.F."/>
            <person name="Sabol A.L."/>
            <person name="Besser J."/>
            <person name="Gerner-Smidt P."/>
        </authorList>
    </citation>
    <scope>NUCLEOTIDE SEQUENCE</scope>
    <source>
        <strain evidence="1">PNUSAS037973</strain>
    </source>
</reference>
<proteinExistence type="predicted"/>
<dbReference type="AlphaFoldDB" id="A0A5U0QUY0"/>